<dbReference type="InterPro" id="IPR023220">
    <property type="entry name" value="T4SS_VirB5-domain"/>
</dbReference>
<organism evidence="3">
    <name type="scientific">Lysobacter firmicutimachus</name>
    <dbReference type="NCBI Taxonomy" id="1792846"/>
    <lineage>
        <taxon>Bacteria</taxon>
        <taxon>Pseudomonadati</taxon>
        <taxon>Pseudomonadota</taxon>
        <taxon>Gammaproteobacteria</taxon>
        <taxon>Lysobacterales</taxon>
        <taxon>Lysobacteraceae</taxon>
        <taxon>Lysobacter</taxon>
    </lineage>
</organism>
<name>A0AAU8MVV4_9GAMM</name>
<feature type="signal peptide" evidence="2">
    <location>
        <begin position="1"/>
        <end position="25"/>
    </location>
</feature>
<protein>
    <submittedName>
        <fullName evidence="3">Type IV secretion system protein</fullName>
    </submittedName>
</protein>
<dbReference type="InterPro" id="IPR014158">
    <property type="entry name" value="T4SS_VirB5"/>
</dbReference>
<evidence type="ECO:0000256" key="2">
    <source>
        <dbReference type="SAM" id="SignalP"/>
    </source>
</evidence>
<dbReference type="Pfam" id="PF07996">
    <property type="entry name" value="T4SS"/>
    <property type="match status" value="1"/>
</dbReference>
<keyword evidence="1" id="KW-0175">Coiled coil</keyword>
<dbReference type="Gene3D" id="1.20.58.430">
    <property type="entry name" value="Type IV secretion system, VirB5-domain"/>
    <property type="match status" value="1"/>
</dbReference>
<evidence type="ECO:0000256" key="1">
    <source>
        <dbReference type="SAM" id="Coils"/>
    </source>
</evidence>
<dbReference type="AlphaFoldDB" id="A0AAU8MVV4"/>
<sequence>MKISTLTLILALTLSNAGMIAPANATGIPVIDAAALEQAIMDYTNALEQLKQLEAQLDQAKQQYASMTGSRGLGGILAENYTQSVPRSWQETLAATENGGTIHKLAKSIADQASQLDDQHFNKVLGDITVSLGAGMDNDAGAQALNAQIYDNSGNRFERLTDLMGQINSAKDMKAIGDLQARLQAESGMLMNELIKLQSMNAMIAKRDNVRENEAIQSSFRLRAGSY</sequence>
<keyword evidence="2" id="KW-0732">Signal</keyword>
<reference evidence="3" key="1">
    <citation type="submission" date="2024-06" db="EMBL/GenBank/DDBJ databases">
        <authorList>
            <person name="Li S."/>
        </authorList>
    </citation>
    <scope>NUCLEOTIDE SEQUENCE</scope>
    <source>
        <strain evidence="3">SR10</strain>
    </source>
</reference>
<gene>
    <name evidence="3" type="ORF">ABU614_10745</name>
</gene>
<feature type="chain" id="PRO_5043874131" evidence="2">
    <location>
        <begin position="26"/>
        <end position="227"/>
    </location>
</feature>
<proteinExistence type="predicted"/>
<accession>A0AAU8MVV4</accession>
<dbReference type="RefSeq" id="WP_363800569.1">
    <property type="nucleotide sequence ID" value="NZ_CP159925.1"/>
</dbReference>
<dbReference type="SUPFAM" id="SSF101082">
    <property type="entry name" value="Typo IV secretion system protein TraC"/>
    <property type="match status" value="1"/>
</dbReference>
<dbReference type="EMBL" id="CP159925">
    <property type="protein sequence ID" value="XCO77229.1"/>
    <property type="molecule type" value="Genomic_DNA"/>
</dbReference>
<evidence type="ECO:0000313" key="3">
    <source>
        <dbReference type="EMBL" id="XCO77229.1"/>
    </source>
</evidence>
<feature type="coiled-coil region" evidence="1">
    <location>
        <begin position="33"/>
        <end position="70"/>
    </location>
</feature>
<dbReference type="CDD" id="cd14262">
    <property type="entry name" value="VirB5_like"/>
    <property type="match status" value="1"/>
</dbReference>